<dbReference type="STRING" id="1293036.GCA_001315825_01453"/>
<evidence type="ECO:0000256" key="3">
    <source>
        <dbReference type="ARBA" id="ARBA00022692"/>
    </source>
</evidence>
<evidence type="ECO:0000256" key="7">
    <source>
        <dbReference type="ARBA" id="ARBA00023136"/>
    </source>
</evidence>
<reference evidence="8" key="1">
    <citation type="submission" date="2018-05" db="EMBL/GenBank/DDBJ databases">
        <title>Complete Genome Sequences of Extremely Thermoacidophilic, Metal-Mobilizing Type-Strain Members of the Archaeal Family Sulfolobaceae: Acidianus brierleyi DSM-1651T, Acidianus sulfidivorans DSM-18786T, Metallosphaera hakonensis DSM-7519T, and Metallosphaera prunae DSM-10039T.</title>
        <authorList>
            <person name="Counts J.A."/>
            <person name="Kelly R.M."/>
        </authorList>
    </citation>
    <scope>NUCLEOTIDE SEQUENCE [LARGE SCALE GENOMIC DNA]</scope>
    <source>
        <strain evidence="8">HO1-1</strain>
    </source>
</reference>
<accession>A0A2U9IWR2</accession>
<organism evidence="8 9">
    <name type="scientific">Metallosphaera hakonensis JCM 8857 = DSM 7519</name>
    <dbReference type="NCBI Taxonomy" id="1293036"/>
    <lineage>
        <taxon>Archaea</taxon>
        <taxon>Thermoproteota</taxon>
        <taxon>Thermoprotei</taxon>
        <taxon>Sulfolobales</taxon>
        <taxon>Sulfolobaceae</taxon>
        <taxon>Metallosphaera</taxon>
    </lineage>
</organism>
<dbReference type="Proteomes" id="UP000247586">
    <property type="component" value="Chromosome"/>
</dbReference>
<comment type="subcellular location">
    <subcellularLocation>
        <location evidence="1">Membrane</location>
        <topology evidence="1">Single-pass membrane protein</topology>
    </subcellularLocation>
</comment>
<gene>
    <name evidence="8" type="ORF">DFR87_02550</name>
</gene>
<evidence type="ECO:0000313" key="8">
    <source>
        <dbReference type="EMBL" id="AWS00500.1"/>
    </source>
</evidence>
<evidence type="ECO:0000256" key="6">
    <source>
        <dbReference type="ARBA" id="ARBA00023010"/>
    </source>
</evidence>
<keyword evidence="7" id="KW-0472">Membrane</keyword>
<dbReference type="GO" id="GO:0016020">
    <property type="term" value="C:membrane"/>
    <property type="evidence" value="ECO:0007669"/>
    <property type="project" value="UniProtKB-ARBA"/>
</dbReference>
<keyword evidence="6" id="KW-0811">Translocation</keyword>
<dbReference type="OrthoDB" id="44155at2157"/>
<keyword evidence="4" id="KW-0653">Protein transport</keyword>
<evidence type="ECO:0000256" key="2">
    <source>
        <dbReference type="ARBA" id="ARBA00022448"/>
    </source>
</evidence>
<evidence type="ECO:0000256" key="1">
    <source>
        <dbReference type="ARBA" id="ARBA00004167"/>
    </source>
</evidence>
<protein>
    <submittedName>
        <fullName evidence="8">Translocase</fullName>
    </submittedName>
</protein>
<proteinExistence type="predicted"/>
<dbReference type="AlphaFoldDB" id="A0A2U9IWR2"/>
<keyword evidence="2" id="KW-0813">Transport</keyword>
<evidence type="ECO:0000313" key="9">
    <source>
        <dbReference type="Proteomes" id="UP000247586"/>
    </source>
</evidence>
<dbReference type="RefSeq" id="WP_054836632.1">
    <property type="nucleotide sequence ID" value="NZ_BBBA01000007.1"/>
</dbReference>
<evidence type="ECO:0000256" key="5">
    <source>
        <dbReference type="ARBA" id="ARBA00022989"/>
    </source>
</evidence>
<dbReference type="GO" id="GO:0015031">
    <property type="term" value="P:protein transport"/>
    <property type="evidence" value="ECO:0007669"/>
    <property type="project" value="UniProtKB-KW"/>
</dbReference>
<dbReference type="KEGG" id="mhk:DFR87_02550"/>
<dbReference type="GeneID" id="36834186"/>
<keyword evidence="9" id="KW-1185">Reference proteome</keyword>
<sequence length="117" mass="13200">MIGSLSDALIMIIVAILLLGGEKNLSGTMRNLGRTLSELRKRQNDFKNELMRELSDTGEVTQDIKGSLSFDSEIRPMVKSVSKVNYQPVDPKIQQLENEIRRLQAELERLKKGDGKN</sequence>
<dbReference type="EMBL" id="CP029287">
    <property type="protein sequence ID" value="AWS00500.1"/>
    <property type="molecule type" value="Genomic_DNA"/>
</dbReference>
<keyword evidence="3" id="KW-0812">Transmembrane</keyword>
<evidence type="ECO:0000256" key="4">
    <source>
        <dbReference type="ARBA" id="ARBA00022927"/>
    </source>
</evidence>
<name>A0A2U9IWR2_9CREN</name>
<keyword evidence="5" id="KW-1133">Transmembrane helix</keyword>
<dbReference type="InterPro" id="IPR003369">
    <property type="entry name" value="TatA/B/E"/>
</dbReference>
<dbReference type="Gene3D" id="1.20.5.3310">
    <property type="match status" value="1"/>
</dbReference>
<dbReference type="Pfam" id="PF02416">
    <property type="entry name" value="TatA_B_E"/>
    <property type="match status" value="1"/>
</dbReference>